<sequence>MESSEHKFCIIVGAGMCGIALAAELVTRSILRSDEFEIFEAQADYGGVWQANNYPGAACDVVSHCYSVSFHLNPKWSRLYAPRDEIQQYYSRMAKHHKLDRSTRLNTSVISAHWNENTLLWTVMYTANAVVSAQFKGAIWHTANWKHDYDLTGKRVAIISTGPSTAQLIPYIQPIVKKLILYQRSPTYVLPRGDVPIPKTWIAIFTWFPFMLWLYHTYLCLRKEGTKSKYYSGTDEQSVSRARALAHLEDQVADPVLRAKLFPHHEFGCKRPLVLDNYYPVLCQPNVELITDKPVRITEKSIISQPVTSMPKSKMAKELANEPAGSYGIENAAPQAAPLESDIDVLIWGTGFDMRDMGANFAAYGIGGVKLADLWGEDPAAYYGVVTHKFPNFFIMFGPNSGAPWANLCTMFEVQAKYNAQMIKHLKLKNSKLVGQRYALMVEENVQRKFNDWIQANMGPLSIVSPNCSNYYINSKGHITFNWPFHGYYYRWCLRKPNFKDYVTFQRKI</sequence>
<dbReference type="Proteomes" id="UP000800200">
    <property type="component" value="Unassembled WGS sequence"/>
</dbReference>
<dbReference type="PANTHER" id="PTHR42877:SF4">
    <property type="entry name" value="FAD_NAD(P)-BINDING DOMAIN-CONTAINING PROTEIN-RELATED"/>
    <property type="match status" value="1"/>
</dbReference>
<keyword evidence="3" id="KW-1185">Reference proteome</keyword>
<name>A0A6A6DWE3_9PEZI</name>
<evidence type="ECO:0000313" key="2">
    <source>
        <dbReference type="EMBL" id="KAF2183904.1"/>
    </source>
</evidence>
<gene>
    <name evidence="2" type="ORF">K469DRAFT_727840</name>
</gene>
<dbReference type="EMBL" id="ML994640">
    <property type="protein sequence ID" value="KAF2183904.1"/>
    <property type="molecule type" value="Genomic_DNA"/>
</dbReference>
<organism evidence="2 3">
    <name type="scientific">Zopfia rhizophila CBS 207.26</name>
    <dbReference type="NCBI Taxonomy" id="1314779"/>
    <lineage>
        <taxon>Eukaryota</taxon>
        <taxon>Fungi</taxon>
        <taxon>Dikarya</taxon>
        <taxon>Ascomycota</taxon>
        <taxon>Pezizomycotina</taxon>
        <taxon>Dothideomycetes</taxon>
        <taxon>Dothideomycetes incertae sedis</taxon>
        <taxon>Zopfiaceae</taxon>
        <taxon>Zopfia</taxon>
    </lineage>
</organism>
<reference evidence="2" key="1">
    <citation type="journal article" date="2020" name="Stud. Mycol.">
        <title>101 Dothideomycetes genomes: a test case for predicting lifestyles and emergence of pathogens.</title>
        <authorList>
            <person name="Haridas S."/>
            <person name="Albert R."/>
            <person name="Binder M."/>
            <person name="Bloem J."/>
            <person name="Labutti K."/>
            <person name="Salamov A."/>
            <person name="Andreopoulos B."/>
            <person name="Baker S."/>
            <person name="Barry K."/>
            <person name="Bills G."/>
            <person name="Bluhm B."/>
            <person name="Cannon C."/>
            <person name="Castanera R."/>
            <person name="Culley D."/>
            <person name="Daum C."/>
            <person name="Ezra D."/>
            <person name="Gonzalez J."/>
            <person name="Henrissat B."/>
            <person name="Kuo A."/>
            <person name="Liang C."/>
            <person name="Lipzen A."/>
            <person name="Lutzoni F."/>
            <person name="Magnuson J."/>
            <person name="Mondo S."/>
            <person name="Nolan M."/>
            <person name="Ohm R."/>
            <person name="Pangilinan J."/>
            <person name="Park H.-J."/>
            <person name="Ramirez L."/>
            <person name="Alfaro M."/>
            <person name="Sun H."/>
            <person name="Tritt A."/>
            <person name="Yoshinaga Y."/>
            <person name="Zwiers L.-H."/>
            <person name="Turgeon B."/>
            <person name="Goodwin S."/>
            <person name="Spatafora J."/>
            <person name="Crous P."/>
            <person name="Grigoriev I."/>
        </authorList>
    </citation>
    <scope>NUCLEOTIDE SEQUENCE</scope>
    <source>
        <strain evidence="2">CBS 207.26</strain>
    </source>
</reference>
<dbReference type="AlphaFoldDB" id="A0A6A6DWE3"/>
<accession>A0A6A6DWE3</accession>
<dbReference type="PANTHER" id="PTHR42877">
    <property type="entry name" value="L-ORNITHINE N(5)-MONOOXYGENASE-RELATED"/>
    <property type="match status" value="1"/>
</dbReference>
<protein>
    <submittedName>
        <fullName evidence="2">FAD/NAD(P)-binding domain-containing protein</fullName>
    </submittedName>
</protein>
<dbReference type="InterPro" id="IPR051209">
    <property type="entry name" value="FAD-bind_Monooxygenase_sf"/>
</dbReference>
<dbReference type="Gene3D" id="3.50.50.60">
    <property type="entry name" value="FAD/NAD(P)-binding domain"/>
    <property type="match status" value="2"/>
</dbReference>
<proteinExistence type="inferred from homology"/>
<evidence type="ECO:0000256" key="1">
    <source>
        <dbReference type="ARBA" id="ARBA00010139"/>
    </source>
</evidence>
<comment type="similarity">
    <text evidence="1">Belongs to the FAD-binding monooxygenase family.</text>
</comment>
<dbReference type="Pfam" id="PF13450">
    <property type="entry name" value="NAD_binding_8"/>
    <property type="match status" value="1"/>
</dbReference>
<dbReference type="OrthoDB" id="74360at2759"/>
<dbReference type="InterPro" id="IPR036188">
    <property type="entry name" value="FAD/NAD-bd_sf"/>
</dbReference>
<dbReference type="SUPFAM" id="SSF51905">
    <property type="entry name" value="FAD/NAD(P)-binding domain"/>
    <property type="match status" value="2"/>
</dbReference>
<evidence type="ECO:0000313" key="3">
    <source>
        <dbReference type="Proteomes" id="UP000800200"/>
    </source>
</evidence>